<dbReference type="GO" id="GO:0047631">
    <property type="term" value="F:ADP-ribose diphosphatase activity"/>
    <property type="evidence" value="ECO:0007669"/>
    <property type="project" value="InterPro"/>
</dbReference>
<dbReference type="RefSeq" id="XP_022338757.1">
    <property type="nucleotide sequence ID" value="XM_022483049.1"/>
</dbReference>
<dbReference type="GeneID" id="111134201"/>
<dbReference type="InterPro" id="IPR015797">
    <property type="entry name" value="NUDIX_hydrolase-like_dom_sf"/>
</dbReference>
<dbReference type="Gene3D" id="3.90.79.10">
    <property type="entry name" value="Nucleoside Triphosphate Pyrophosphohydrolase"/>
    <property type="match status" value="1"/>
</dbReference>
<dbReference type="InterPro" id="IPR039989">
    <property type="entry name" value="NUDT9"/>
</dbReference>
<gene>
    <name evidence="3" type="primary">LOC111134201</name>
</gene>
<reference evidence="3" key="1">
    <citation type="submission" date="2025-08" db="UniProtKB">
        <authorList>
            <consortium name="RefSeq"/>
        </authorList>
    </citation>
    <scope>IDENTIFICATION</scope>
    <source>
        <tissue evidence="3">Whole sample</tissue>
    </source>
</reference>
<keyword evidence="2" id="KW-1185">Reference proteome</keyword>
<dbReference type="PANTHER" id="PTHR13030:SF8">
    <property type="entry name" value="ADP-RIBOSE PYROPHOSPHATASE, MITOCHONDRIAL"/>
    <property type="match status" value="1"/>
</dbReference>
<dbReference type="Proteomes" id="UP000694844">
    <property type="component" value="Chromosome 5"/>
</dbReference>
<dbReference type="KEGG" id="cvn:111134201"/>
<sequence>MFIPTVTIIIPVLPHLGVFGRMIVTVWLSLEYLQCLFSRKNRGCMGNKATAVARFSPGMKPKCHVKARCEIYPRSQIKRFPVPDDKVPWTTNFSEYKPVDYTADSILKRPVYADPDIRTEKDSPPLTFNGCDGKINRVSHMGKYEIVDGVPRNPQGRTGLKGRGQLGRWGPNHAADPVVTRWKMDESGKTLNGSDGRPVLQFVSVQRRDNHQWAIPGGMVDAGEVVTATVRREFGEEALNSMEMSPEEKKRLEKELDQLFSTGREIYRGYVDDPRNTDNAWMETVAFNFHDEDNSCFGKIKLCAGDDAMNVQWMDLSGSLDLYASHIDFLAEVAKNHNASW</sequence>
<organism evidence="2 3">
    <name type="scientific">Crassostrea virginica</name>
    <name type="common">Eastern oyster</name>
    <dbReference type="NCBI Taxonomy" id="6565"/>
    <lineage>
        <taxon>Eukaryota</taxon>
        <taxon>Metazoa</taxon>
        <taxon>Spiralia</taxon>
        <taxon>Lophotrochozoa</taxon>
        <taxon>Mollusca</taxon>
        <taxon>Bivalvia</taxon>
        <taxon>Autobranchia</taxon>
        <taxon>Pteriomorphia</taxon>
        <taxon>Ostreida</taxon>
        <taxon>Ostreoidea</taxon>
        <taxon>Ostreidae</taxon>
        <taxon>Crassostrea</taxon>
    </lineage>
</organism>
<feature type="domain" description="Nudix hydrolase" evidence="1">
    <location>
        <begin position="181"/>
        <end position="336"/>
    </location>
</feature>
<dbReference type="SUPFAM" id="SSF55811">
    <property type="entry name" value="Nudix"/>
    <property type="match status" value="1"/>
</dbReference>
<evidence type="ECO:0000313" key="2">
    <source>
        <dbReference type="Proteomes" id="UP000694844"/>
    </source>
</evidence>
<evidence type="ECO:0000259" key="1">
    <source>
        <dbReference type="PROSITE" id="PS51462"/>
    </source>
</evidence>
<proteinExistence type="predicted"/>
<dbReference type="Pfam" id="PF25969">
    <property type="entry name" value="NUDT9_N"/>
    <property type="match status" value="1"/>
</dbReference>
<protein>
    <submittedName>
        <fullName evidence="3">ADP-ribose pyrophosphatase, mitochondrial-like isoform X1</fullName>
    </submittedName>
</protein>
<dbReference type="OrthoDB" id="9972248at2759"/>
<dbReference type="PROSITE" id="PS51462">
    <property type="entry name" value="NUDIX"/>
    <property type="match status" value="1"/>
</dbReference>
<dbReference type="Pfam" id="PF00293">
    <property type="entry name" value="NUDIX"/>
    <property type="match status" value="1"/>
</dbReference>
<dbReference type="CDD" id="cd03670">
    <property type="entry name" value="NUDIX_ADPRase_Nudt9"/>
    <property type="match status" value="1"/>
</dbReference>
<name>A0A8B8EDL8_CRAVI</name>
<dbReference type="InterPro" id="IPR000086">
    <property type="entry name" value="NUDIX_hydrolase_dom"/>
</dbReference>
<dbReference type="PANTHER" id="PTHR13030">
    <property type="entry name" value="NUDIX HYDROLASE"/>
    <property type="match status" value="1"/>
</dbReference>
<dbReference type="FunFam" id="3.90.79.10:FF:000021">
    <property type="entry name" value="ADP-ribose pyrophosphatase, mitochondrial isoform X1"/>
    <property type="match status" value="1"/>
</dbReference>
<evidence type="ECO:0000313" key="3">
    <source>
        <dbReference type="RefSeq" id="XP_022338757.1"/>
    </source>
</evidence>
<accession>A0A8B8EDL8</accession>
<dbReference type="AlphaFoldDB" id="A0A8B8EDL8"/>